<dbReference type="Gene3D" id="1.20.1250.20">
    <property type="entry name" value="MFS general substrate transporter like domains"/>
    <property type="match status" value="2"/>
</dbReference>
<comment type="caution">
    <text evidence="9">The sequence shown here is derived from an EMBL/GenBank/DDBJ whole genome shotgun (WGS) entry which is preliminary data.</text>
</comment>
<keyword evidence="10" id="KW-1185">Reference proteome</keyword>
<evidence type="ECO:0000256" key="4">
    <source>
        <dbReference type="ARBA" id="ARBA00022989"/>
    </source>
</evidence>
<evidence type="ECO:0000256" key="5">
    <source>
        <dbReference type="ARBA" id="ARBA00023136"/>
    </source>
</evidence>
<feature type="transmembrane region" description="Helical" evidence="6">
    <location>
        <begin position="229"/>
        <end position="249"/>
    </location>
</feature>
<evidence type="ECO:0000256" key="6">
    <source>
        <dbReference type="SAM" id="Phobius"/>
    </source>
</evidence>
<dbReference type="PANTHER" id="PTHR23506">
    <property type="entry name" value="GH10249P"/>
    <property type="match status" value="1"/>
</dbReference>
<evidence type="ECO:0000256" key="3">
    <source>
        <dbReference type="ARBA" id="ARBA00022692"/>
    </source>
</evidence>
<feature type="domain" description="Major facilitator superfamily (MFS) profile" evidence="8">
    <location>
        <begin position="64"/>
        <end position="499"/>
    </location>
</feature>
<dbReference type="Proteomes" id="UP000751190">
    <property type="component" value="Unassembled WGS sequence"/>
</dbReference>
<protein>
    <recommendedName>
        <fullName evidence="8">Major facilitator superfamily (MFS) profile domain-containing protein</fullName>
    </recommendedName>
</protein>
<dbReference type="InterPro" id="IPR011701">
    <property type="entry name" value="MFS"/>
</dbReference>
<dbReference type="Pfam" id="PF07690">
    <property type="entry name" value="MFS_1"/>
    <property type="match status" value="1"/>
</dbReference>
<accession>A0A8J5XHL1</accession>
<feature type="signal peptide" evidence="7">
    <location>
        <begin position="1"/>
        <end position="23"/>
    </location>
</feature>
<feature type="transmembrane region" description="Helical" evidence="6">
    <location>
        <begin position="476"/>
        <end position="496"/>
    </location>
</feature>
<dbReference type="PROSITE" id="PS50850">
    <property type="entry name" value="MFS"/>
    <property type="match status" value="1"/>
</dbReference>
<gene>
    <name evidence="9" type="ORF">KFE25_014155</name>
</gene>
<keyword evidence="3 6" id="KW-0812">Transmembrane</keyword>
<reference evidence="9" key="1">
    <citation type="submission" date="2021-05" db="EMBL/GenBank/DDBJ databases">
        <title>The genome of the haptophyte Pavlova lutheri (Diacronema luteri, Pavlovales) - a model for lipid biosynthesis in eukaryotic algae.</title>
        <authorList>
            <person name="Hulatt C.J."/>
            <person name="Posewitz M.C."/>
        </authorList>
    </citation>
    <scope>NUCLEOTIDE SEQUENCE</scope>
    <source>
        <strain evidence="9">NIVA-4/92</strain>
    </source>
</reference>
<evidence type="ECO:0000259" key="8">
    <source>
        <dbReference type="PROSITE" id="PS50850"/>
    </source>
</evidence>
<dbReference type="InterPro" id="IPR050930">
    <property type="entry name" value="MFS_Vesicular_Transporter"/>
</dbReference>
<evidence type="ECO:0000313" key="10">
    <source>
        <dbReference type="Proteomes" id="UP000751190"/>
    </source>
</evidence>
<dbReference type="InterPro" id="IPR036259">
    <property type="entry name" value="MFS_trans_sf"/>
</dbReference>
<keyword evidence="4 6" id="KW-1133">Transmembrane helix</keyword>
<feature type="transmembrane region" description="Helical" evidence="6">
    <location>
        <begin position="133"/>
        <end position="155"/>
    </location>
</feature>
<dbReference type="GO" id="GO:0016020">
    <property type="term" value="C:membrane"/>
    <property type="evidence" value="ECO:0007669"/>
    <property type="project" value="UniProtKB-SubCell"/>
</dbReference>
<dbReference type="GO" id="GO:0022857">
    <property type="term" value="F:transmembrane transporter activity"/>
    <property type="evidence" value="ECO:0007669"/>
    <property type="project" value="InterPro"/>
</dbReference>
<proteinExistence type="predicted"/>
<feature type="transmembrane region" description="Helical" evidence="6">
    <location>
        <begin position="65"/>
        <end position="89"/>
    </location>
</feature>
<dbReference type="AlphaFoldDB" id="A0A8J5XHL1"/>
<feature type="transmembrane region" description="Helical" evidence="6">
    <location>
        <begin position="411"/>
        <end position="436"/>
    </location>
</feature>
<sequence>MACRRQWVGVVFALAVTASCARALRPRAGQVRHTIVRRHGPAASETGTNDKLGASLPERDRMSKLANLAAINLTNMFCHGALSVPAAFFPQMAAARGLSEMTVGMIFGIFAIVGFIAAPFATAPMRRCGRRSVYLGGLLVLAFSTGSLALVQRIALADRRTYTAACLLLRAVQGLGMAFAESAAYVLVVGIDRARMSYNLALCEVSTGLGLMLGPAVGGLLFSRGGVELPFVAMSAGMLAAALIGRATVPDDRPARALPRPRAEPAPCASVARQRRARVSSALPSALRVAFLPMWRMVRRNTVGAIAAVGFLSTCSFAFLEPTLAMHAHAVAPTPALVGLLFALPSAAYMLCSPPVGFAISAAAGRRPLFSNTAALLAGISVQAIGHLLVGPSAIFSAISRTPTRPLLFGGLALLGVGEALAMAPLIAAMLEVVVADGGDEEQATEELSALLTSCFSLGQFVGPIGGAVLASRFGFHVASDVIALLLLANGAWLLAARRAHGGALTQLKLRA</sequence>
<feature type="transmembrane region" description="Helical" evidence="6">
    <location>
        <begin position="167"/>
        <end position="188"/>
    </location>
</feature>
<dbReference type="PROSITE" id="PS51257">
    <property type="entry name" value="PROKAR_LIPOPROTEIN"/>
    <property type="match status" value="1"/>
</dbReference>
<name>A0A8J5XHL1_DIALT</name>
<keyword evidence="2" id="KW-0813">Transport</keyword>
<dbReference type="SUPFAM" id="SSF103473">
    <property type="entry name" value="MFS general substrate transporter"/>
    <property type="match status" value="1"/>
</dbReference>
<comment type="subcellular location">
    <subcellularLocation>
        <location evidence="1">Membrane</location>
        <topology evidence="1">Multi-pass membrane protein</topology>
    </subcellularLocation>
</comment>
<evidence type="ECO:0000256" key="2">
    <source>
        <dbReference type="ARBA" id="ARBA00022448"/>
    </source>
</evidence>
<evidence type="ECO:0000313" key="9">
    <source>
        <dbReference type="EMBL" id="KAG8459310.1"/>
    </source>
</evidence>
<feature type="transmembrane region" description="Helical" evidence="6">
    <location>
        <begin position="340"/>
        <end position="364"/>
    </location>
</feature>
<dbReference type="PANTHER" id="PTHR23506:SF26">
    <property type="entry name" value="MFS-TYPE TRANSPORTER SLC18B1"/>
    <property type="match status" value="1"/>
</dbReference>
<feature type="chain" id="PRO_5035326560" description="Major facilitator superfamily (MFS) profile domain-containing protein" evidence="7">
    <location>
        <begin position="24"/>
        <end position="512"/>
    </location>
</feature>
<dbReference type="OrthoDB" id="446368at2759"/>
<feature type="transmembrane region" description="Helical" evidence="6">
    <location>
        <begin position="302"/>
        <end position="320"/>
    </location>
</feature>
<feature type="transmembrane region" description="Helical" evidence="6">
    <location>
        <begin position="448"/>
        <end position="470"/>
    </location>
</feature>
<feature type="transmembrane region" description="Helical" evidence="6">
    <location>
        <begin position="101"/>
        <end position="121"/>
    </location>
</feature>
<dbReference type="OMA" id="RLNFEWA"/>
<dbReference type="InterPro" id="IPR020846">
    <property type="entry name" value="MFS_dom"/>
</dbReference>
<organism evidence="9 10">
    <name type="scientific">Diacronema lutheri</name>
    <name type="common">Unicellular marine alga</name>
    <name type="synonym">Monochrysis lutheri</name>
    <dbReference type="NCBI Taxonomy" id="2081491"/>
    <lineage>
        <taxon>Eukaryota</taxon>
        <taxon>Haptista</taxon>
        <taxon>Haptophyta</taxon>
        <taxon>Pavlovophyceae</taxon>
        <taxon>Pavlovales</taxon>
        <taxon>Pavlovaceae</taxon>
        <taxon>Diacronema</taxon>
    </lineage>
</organism>
<keyword evidence="5 6" id="KW-0472">Membrane</keyword>
<evidence type="ECO:0000256" key="1">
    <source>
        <dbReference type="ARBA" id="ARBA00004141"/>
    </source>
</evidence>
<dbReference type="EMBL" id="JAGTXO010000042">
    <property type="protein sequence ID" value="KAG8459310.1"/>
    <property type="molecule type" value="Genomic_DNA"/>
</dbReference>
<feature type="transmembrane region" description="Helical" evidence="6">
    <location>
        <begin position="200"/>
        <end position="223"/>
    </location>
</feature>
<feature type="transmembrane region" description="Helical" evidence="6">
    <location>
        <begin position="376"/>
        <end position="399"/>
    </location>
</feature>
<evidence type="ECO:0000256" key="7">
    <source>
        <dbReference type="SAM" id="SignalP"/>
    </source>
</evidence>
<keyword evidence="7" id="KW-0732">Signal</keyword>